<comment type="caution">
    <text evidence="1">The sequence shown here is derived from an EMBL/GenBank/DDBJ whole genome shotgun (WGS) entry which is preliminary data.</text>
</comment>
<evidence type="ECO:0000313" key="1">
    <source>
        <dbReference type="EMBL" id="GFY68831.1"/>
    </source>
</evidence>
<gene>
    <name evidence="1" type="ORF">TNIN_85841</name>
</gene>
<dbReference type="Proteomes" id="UP000886998">
    <property type="component" value="Unassembled WGS sequence"/>
</dbReference>
<name>A0A8X6Y9V6_9ARAC</name>
<dbReference type="AlphaFoldDB" id="A0A8X6Y9V6"/>
<protein>
    <submittedName>
        <fullName evidence="1">Uncharacterized protein</fullName>
    </submittedName>
</protein>
<keyword evidence="2" id="KW-1185">Reference proteome</keyword>
<proteinExistence type="predicted"/>
<accession>A0A8X6Y9V6</accession>
<organism evidence="1 2">
    <name type="scientific">Trichonephila inaurata madagascariensis</name>
    <dbReference type="NCBI Taxonomy" id="2747483"/>
    <lineage>
        <taxon>Eukaryota</taxon>
        <taxon>Metazoa</taxon>
        <taxon>Ecdysozoa</taxon>
        <taxon>Arthropoda</taxon>
        <taxon>Chelicerata</taxon>
        <taxon>Arachnida</taxon>
        <taxon>Araneae</taxon>
        <taxon>Araneomorphae</taxon>
        <taxon>Entelegynae</taxon>
        <taxon>Araneoidea</taxon>
        <taxon>Nephilidae</taxon>
        <taxon>Trichonephila</taxon>
        <taxon>Trichonephila inaurata</taxon>
    </lineage>
</organism>
<sequence length="77" mass="9199">METTPQQKSRDLVNMLVDIHEDIFYFDQFLNETDRGDTAILAKKEVSFHEFVPFGYYKYLTKVVIKYKKEKIMLGKD</sequence>
<reference evidence="1" key="1">
    <citation type="submission" date="2020-08" db="EMBL/GenBank/DDBJ databases">
        <title>Multicomponent nature underlies the extraordinary mechanical properties of spider dragline silk.</title>
        <authorList>
            <person name="Kono N."/>
            <person name="Nakamura H."/>
            <person name="Mori M."/>
            <person name="Yoshida Y."/>
            <person name="Ohtoshi R."/>
            <person name="Malay A.D."/>
            <person name="Moran D.A.P."/>
            <person name="Tomita M."/>
            <person name="Numata K."/>
            <person name="Arakawa K."/>
        </authorList>
    </citation>
    <scope>NUCLEOTIDE SEQUENCE</scope>
</reference>
<evidence type="ECO:0000313" key="2">
    <source>
        <dbReference type="Proteomes" id="UP000886998"/>
    </source>
</evidence>
<dbReference type="EMBL" id="BMAV01017284">
    <property type="protein sequence ID" value="GFY68831.1"/>
    <property type="molecule type" value="Genomic_DNA"/>
</dbReference>